<accession>A0A5E8C2U7</accession>
<dbReference type="InterPro" id="IPR013520">
    <property type="entry name" value="Ribonucl_H"/>
</dbReference>
<keyword evidence="7" id="KW-1185">Reference proteome</keyword>
<keyword evidence="2" id="KW-0540">Nuclease</keyword>
<sequence>MTKKYIWIDCEFTGLDHKNDKILEIACLVTDTNLKILDPSGLITRVRNSKNTPQDVEKQLISYLKRFIGRDKGILCGNSVYVDRIYIEKDFPKVVELLYFRQIDVSSIREFGLVHNNLLMMRAPRKNNKHEAMEDIKESIAELRWYANNYLKKSPLYQC</sequence>
<gene>
    <name evidence="6" type="ORF">SAPINGB_P005812</name>
</gene>
<dbReference type="PANTHER" id="PTHR11046:SF0">
    <property type="entry name" value="OLIGORIBONUCLEASE, MITOCHONDRIAL"/>
    <property type="match status" value="1"/>
</dbReference>
<feature type="domain" description="Exonuclease" evidence="5">
    <location>
        <begin position="4"/>
        <end position="152"/>
    </location>
</feature>
<evidence type="ECO:0000256" key="2">
    <source>
        <dbReference type="ARBA" id="ARBA00022722"/>
    </source>
</evidence>
<evidence type="ECO:0000313" key="6">
    <source>
        <dbReference type="EMBL" id="VVT57672.1"/>
    </source>
</evidence>
<reference evidence="6 7" key="1">
    <citation type="submission" date="2019-09" db="EMBL/GenBank/DDBJ databases">
        <authorList>
            <person name="Brejova B."/>
        </authorList>
    </citation>
    <scope>NUCLEOTIDE SEQUENCE [LARGE SCALE GENOMIC DNA]</scope>
</reference>
<dbReference type="GO" id="GO:0003676">
    <property type="term" value="F:nucleic acid binding"/>
    <property type="evidence" value="ECO:0007669"/>
    <property type="project" value="InterPro"/>
</dbReference>
<dbReference type="Proteomes" id="UP000398389">
    <property type="component" value="Unassembled WGS sequence"/>
</dbReference>
<dbReference type="SMART" id="SM00479">
    <property type="entry name" value="EXOIII"/>
    <property type="match status" value="1"/>
</dbReference>
<dbReference type="GeneID" id="43584626"/>
<dbReference type="InterPro" id="IPR022894">
    <property type="entry name" value="Oligoribonuclease"/>
</dbReference>
<dbReference type="PANTHER" id="PTHR11046">
    <property type="entry name" value="OLIGORIBONUCLEASE, MITOCHONDRIAL"/>
    <property type="match status" value="1"/>
</dbReference>
<dbReference type="EMBL" id="CABVLU010000005">
    <property type="protein sequence ID" value="VVT57672.1"/>
    <property type="molecule type" value="Genomic_DNA"/>
</dbReference>
<dbReference type="SUPFAM" id="SSF53098">
    <property type="entry name" value="Ribonuclease H-like"/>
    <property type="match status" value="1"/>
</dbReference>
<evidence type="ECO:0000256" key="4">
    <source>
        <dbReference type="ARBA" id="ARBA00022839"/>
    </source>
</evidence>
<dbReference type="InterPro" id="IPR036397">
    <property type="entry name" value="RNaseH_sf"/>
</dbReference>
<dbReference type="GO" id="GO:0000175">
    <property type="term" value="F:3'-5'-RNA exonuclease activity"/>
    <property type="evidence" value="ECO:0007669"/>
    <property type="project" value="InterPro"/>
</dbReference>
<dbReference type="RefSeq" id="XP_031856417.1">
    <property type="nucleotide sequence ID" value="XM_032000526.1"/>
</dbReference>
<keyword evidence="4" id="KW-0269">Exonuclease</keyword>
<keyword evidence="3" id="KW-0378">Hydrolase</keyword>
<dbReference type="GO" id="GO:0005739">
    <property type="term" value="C:mitochondrion"/>
    <property type="evidence" value="ECO:0007669"/>
    <property type="project" value="TreeGrafter"/>
</dbReference>
<organism evidence="6 7">
    <name type="scientific">Magnusiomyces paraingens</name>
    <dbReference type="NCBI Taxonomy" id="2606893"/>
    <lineage>
        <taxon>Eukaryota</taxon>
        <taxon>Fungi</taxon>
        <taxon>Dikarya</taxon>
        <taxon>Ascomycota</taxon>
        <taxon>Saccharomycotina</taxon>
        <taxon>Dipodascomycetes</taxon>
        <taxon>Dipodascales</taxon>
        <taxon>Dipodascaceae</taxon>
        <taxon>Magnusiomyces</taxon>
    </lineage>
</organism>
<dbReference type="Pfam" id="PF00929">
    <property type="entry name" value="RNase_T"/>
    <property type="match status" value="2"/>
</dbReference>
<dbReference type="CDD" id="cd06135">
    <property type="entry name" value="Orn"/>
    <property type="match status" value="1"/>
</dbReference>
<evidence type="ECO:0000256" key="3">
    <source>
        <dbReference type="ARBA" id="ARBA00022801"/>
    </source>
</evidence>
<dbReference type="InterPro" id="IPR012337">
    <property type="entry name" value="RNaseH-like_sf"/>
</dbReference>
<dbReference type="OrthoDB" id="270189at2759"/>
<protein>
    <recommendedName>
        <fullName evidence="5">Exonuclease domain-containing protein</fullName>
    </recommendedName>
</protein>
<comment type="similarity">
    <text evidence="1">Belongs to the oligoribonuclease family.</text>
</comment>
<dbReference type="AlphaFoldDB" id="A0A5E8C2U7"/>
<dbReference type="Gene3D" id="3.30.420.10">
    <property type="entry name" value="Ribonuclease H-like superfamily/Ribonuclease H"/>
    <property type="match status" value="2"/>
</dbReference>
<proteinExistence type="inferred from homology"/>
<evidence type="ECO:0000313" key="7">
    <source>
        <dbReference type="Proteomes" id="UP000398389"/>
    </source>
</evidence>
<name>A0A5E8C2U7_9ASCO</name>
<evidence type="ECO:0000256" key="1">
    <source>
        <dbReference type="ARBA" id="ARBA00009921"/>
    </source>
</evidence>
<evidence type="ECO:0000259" key="5">
    <source>
        <dbReference type="SMART" id="SM00479"/>
    </source>
</evidence>
<dbReference type="NCBIfam" id="NF003765">
    <property type="entry name" value="PRK05359.1"/>
    <property type="match status" value="1"/>
</dbReference>